<feature type="signal peptide" evidence="1">
    <location>
        <begin position="1"/>
        <end position="22"/>
    </location>
</feature>
<name>A0ABU1AQY7_9BACT</name>
<dbReference type="Proteomes" id="UP001225316">
    <property type="component" value="Unassembled WGS sequence"/>
</dbReference>
<organism evidence="2 3">
    <name type="scientific">Thalassobacterium maritimum</name>
    <dbReference type="NCBI Taxonomy" id="3041265"/>
    <lineage>
        <taxon>Bacteria</taxon>
        <taxon>Pseudomonadati</taxon>
        <taxon>Verrucomicrobiota</taxon>
        <taxon>Opitutia</taxon>
        <taxon>Puniceicoccales</taxon>
        <taxon>Coraliomargaritaceae</taxon>
        <taxon>Thalassobacterium</taxon>
    </lineage>
</organism>
<reference evidence="2 3" key="1">
    <citation type="submission" date="2023-04" db="EMBL/GenBank/DDBJ databases">
        <title>A novel bacteria isolated from coastal sediment.</title>
        <authorList>
            <person name="Liu X.-J."/>
            <person name="Du Z.-J."/>
        </authorList>
    </citation>
    <scope>NUCLEOTIDE SEQUENCE [LARGE SCALE GENOMIC DNA]</scope>
    <source>
        <strain evidence="2 3">SDUM461003</strain>
    </source>
</reference>
<dbReference type="EMBL" id="JARXHW010000004">
    <property type="protein sequence ID" value="MDQ8206511.1"/>
    <property type="molecule type" value="Genomic_DNA"/>
</dbReference>
<evidence type="ECO:0000313" key="3">
    <source>
        <dbReference type="Proteomes" id="UP001225316"/>
    </source>
</evidence>
<evidence type="ECO:0000313" key="2">
    <source>
        <dbReference type="EMBL" id="MDQ8206511.1"/>
    </source>
</evidence>
<evidence type="ECO:0000256" key="1">
    <source>
        <dbReference type="SAM" id="SignalP"/>
    </source>
</evidence>
<dbReference type="RefSeq" id="WP_308948596.1">
    <property type="nucleotide sequence ID" value="NZ_JARXHW010000004.1"/>
</dbReference>
<keyword evidence="1" id="KW-0732">Signal</keyword>
<keyword evidence="3" id="KW-1185">Reference proteome</keyword>
<comment type="caution">
    <text evidence="2">The sequence shown here is derived from an EMBL/GenBank/DDBJ whole genome shotgun (WGS) entry which is preliminary data.</text>
</comment>
<sequence>MIKKTLTFALLSLSLCASSLMATYQYGDYVDSEYVSYDKKGKSEALTAATDGSLTLEFVNSQDHCGTDGGDISEWKTLTVKSTDSKGQVSSQDIEISGDWENGSFFIDIGEFSQGDSLLFYVTDARGNTTDISKNKNNYIGYEEGKKGVEDAFTFGGKYGYKGKSKVEFAFRVSGTQPASGQPLPGVAASMLMGSAGLYWVKRRKATVSAKSSC</sequence>
<protein>
    <recommendedName>
        <fullName evidence="4">PEP-CTERM protein-sorting domain-containing protein</fullName>
    </recommendedName>
</protein>
<proteinExistence type="predicted"/>
<evidence type="ECO:0008006" key="4">
    <source>
        <dbReference type="Google" id="ProtNLM"/>
    </source>
</evidence>
<gene>
    <name evidence="2" type="ORF">QEH52_03260</name>
</gene>
<feature type="chain" id="PRO_5046156946" description="PEP-CTERM protein-sorting domain-containing protein" evidence="1">
    <location>
        <begin position="23"/>
        <end position="214"/>
    </location>
</feature>
<accession>A0ABU1AQY7</accession>